<protein>
    <recommendedName>
        <fullName evidence="4">Zinc-ribbon domain-containing protein</fullName>
    </recommendedName>
</protein>
<dbReference type="Proteomes" id="UP000199701">
    <property type="component" value="Unassembled WGS sequence"/>
</dbReference>
<keyword evidence="1" id="KW-1133">Transmembrane helix</keyword>
<reference evidence="2 3" key="1">
    <citation type="submission" date="2016-10" db="EMBL/GenBank/DDBJ databases">
        <authorList>
            <person name="de Groot N.N."/>
        </authorList>
    </citation>
    <scope>NUCLEOTIDE SEQUENCE [LARGE SCALE GENOMIC DNA]</scope>
    <source>
        <strain evidence="2 3">DSM 9179</strain>
    </source>
</reference>
<organism evidence="2 3">
    <name type="scientific">[Clostridium] fimetarium</name>
    <dbReference type="NCBI Taxonomy" id="99656"/>
    <lineage>
        <taxon>Bacteria</taxon>
        <taxon>Bacillati</taxon>
        <taxon>Bacillota</taxon>
        <taxon>Clostridia</taxon>
        <taxon>Lachnospirales</taxon>
        <taxon>Lachnospiraceae</taxon>
    </lineage>
</organism>
<keyword evidence="1" id="KW-0812">Transmembrane</keyword>
<feature type="transmembrane region" description="Helical" evidence="1">
    <location>
        <begin position="84"/>
        <end position="103"/>
    </location>
</feature>
<accession>A0A1I0R2F5</accession>
<keyword evidence="1" id="KW-0472">Membrane</keyword>
<dbReference type="EMBL" id="FOJI01000011">
    <property type="protein sequence ID" value="SEW34525.1"/>
    <property type="molecule type" value="Genomic_DNA"/>
</dbReference>
<sequence length="554" mass="59918">MFCTKCGTNVSEGIFCPKCGNRIITAAPEVTIGTPTEMPVTPEATVGTPQMPMTQDTPVGTPVENAFSFGIEKPIKKKKKWPKVVGIMAAVLIVLGVAGYFVYPMILPIISPKAYAVSALKNTTSKLANNVDTVITNTDFSAATTPQEVSMTLQLDKLDIQSGTVLSDFSGKNVTMTIQVSPSDQVETGTITLGTSGVSALSVQFYIDASTITFKIPELSSQTFSMDISSFSDNSDYSYSEISGMLGSLTASDIQEYMDQYSPLIKAVVQDTIKGLDTIIDNADYKRTDSKTYESENGNMKVSVYDIVISEATIKKGILAIINNIFNDKELSSYVSLLTLGTGQTKQSLITEVASAELGIDKIQFTVYINNKKEIVKTIFDLNKITGDDAAFSVEFIGKDSIYDYVVTNMSIEGTTAKLIAKNEANEFYYGADVRPDQTTYKDQFLTFGIQGKTQKSGSDVNITIDKMFATGSIEGEDFDIALSGNTSTKAISSVPSKSSSFSKAIDVEYITTTQEKAILTEMATNIPKLKGKLPDSLVSQMTTYVNSELATLK</sequence>
<keyword evidence="3" id="KW-1185">Reference proteome</keyword>
<dbReference type="AlphaFoldDB" id="A0A1I0R2F5"/>
<dbReference type="RefSeq" id="WP_092455108.1">
    <property type="nucleotide sequence ID" value="NZ_FOJI01000011.1"/>
</dbReference>
<dbReference type="OrthoDB" id="2068157at2"/>
<dbReference type="STRING" id="99656.SAMN05421659_11178"/>
<evidence type="ECO:0000313" key="3">
    <source>
        <dbReference type="Proteomes" id="UP000199701"/>
    </source>
</evidence>
<evidence type="ECO:0000256" key="1">
    <source>
        <dbReference type="SAM" id="Phobius"/>
    </source>
</evidence>
<evidence type="ECO:0008006" key="4">
    <source>
        <dbReference type="Google" id="ProtNLM"/>
    </source>
</evidence>
<name>A0A1I0R2F5_9FIRM</name>
<evidence type="ECO:0000313" key="2">
    <source>
        <dbReference type="EMBL" id="SEW34525.1"/>
    </source>
</evidence>
<gene>
    <name evidence="2" type="ORF">SAMN05421659_11178</name>
</gene>
<proteinExistence type="predicted"/>